<accession>A0A3M6CXK1</accession>
<evidence type="ECO:0000313" key="2">
    <source>
        <dbReference type="Proteomes" id="UP000279173"/>
    </source>
</evidence>
<name>A0A3M6CXK1_9PSED</name>
<comment type="caution">
    <text evidence="1">The sequence shown here is derived from an EMBL/GenBank/DDBJ whole genome shotgun (WGS) entry which is preliminary data.</text>
</comment>
<dbReference type="Proteomes" id="UP000279173">
    <property type="component" value="Unassembled WGS sequence"/>
</dbReference>
<dbReference type="EMBL" id="RBUT01000086">
    <property type="protein sequence ID" value="RMV48154.1"/>
    <property type="molecule type" value="Genomic_DNA"/>
</dbReference>
<sequence>MPPRLELWRNRADLRRMVIRGVFVVRHFAVDHQAEAFTEFQIIDIRRGVLLAQRLDHPVHAHDLLLLFQPSDNSRGRID</sequence>
<dbReference type="AlphaFoldDB" id="A0A3M6CXK1"/>
<evidence type="ECO:0000313" key="1">
    <source>
        <dbReference type="EMBL" id="RMV48154.1"/>
    </source>
</evidence>
<reference evidence="1 2" key="1">
    <citation type="submission" date="2018-08" db="EMBL/GenBank/DDBJ databases">
        <title>Recombination of ecologically and evolutionarily significant loci maintains genetic cohesion in the Pseudomonas syringae species complex.</title>
        <authorList>
            <person name="Dillon M."/>
            <person name="Thakur S."/>
            <person name="Almeida R.N.D."/>
            <person name="Weir B.S."/>
            <person name="Guttman D.S."/>
        </authorList>
    </citation>
    <scope>NUCLEOTIDE SEQUENCE [LARGE SCALE GENOMIC DNA]</scope>
    <source>
        <strain evidence="1 2">ICMP 3263</strain>
    </source>
</reference>
<organism evidence="1 2">
    <name type="scientific">Pseudomonas syringae pv. helianthi</name>
    <dbReference type="NCBI Taxonomy" id="251654"/>
    <lineage>
        <taxon>Bacteria</taxon>
        <taxon>Pseudomonadati</taxon>
        <taxon>Pseudomonadota</taxon>
        <taxon>Gammaproteobacteria</taxon>
        <taxon>Pseudomonadales</taxon>
        <taxon>Pseudomonadaceae</taxon>
        <taxon>Pseudomonas</taxon>
    </lineage>
</organism>
<proteinExistence type="predicted"/>
<protein>
    <submittedName>
        <fullName evidence="1">Uncharacterized protein</fullName>
    </submittedName>
</protein>
<gene>
    <name evidence="1" type="ORF">ALP10_200074</name>
</gene>